<dbReference type="AlphaFoldDB" id="A0A378NGZ3"/>
<dbReference type="InterPro" id="IPR020049">
    <property type="entry name" value="Major_capsid-like"/>
</dbReference>
<proteinExistence type="predicted"/>
<evidence type="ECO:0000313" key="1">
    <source>
        <dbReference type="EMBL" id="STY65238.1"/>
    </source>
</evidence>
<organism evidence="1 2">
    <name type="scientific">Mannheimia haemolytica</name>
    <name type="common">Pasteurella haemolytica</name>
    <dbReference type="NCBI Taxonomy" id="75985"/>
    <lineage>
        <taxon>Bacteria</taxon>
        <taxon>Pseudomonadati</taxon>
        <taxon>Pseudomonadota</taxon>
        <taxon>Gammaproteobacteria</taxon>
        <taxon>Pasteurellales</taxon>
        <taxon>Pasteurellaceae</taxon>
        <taxon>Mannheimia</taxon>
    </lineage>
</organism>
<dbReference type="Pfam" id="PF09950">
    <property type="entry name" value="Major_capside"/>
    <property type="match status" value="1"/>
</dbReference>
<reference evidence="1 2" key="1">
    <citation type="submission" date="2018-06" db="EMBL/GenBank/DDBJ databases">
        <authorList>
            <consortium name="Pathogen Informatics"/>
            <person name="Doyle S."/>
        </authorList>
    </citation>
    <scope>NUCLEOTIDE SEQUENCE [LARGE SCALE GENOMIC DNA]</scope>
    <source>
        <strain evidence="1 2">NCTC9380</strain>
    </source>
</reference>
<gene>
    <name evidence="1" type="ORF">NCTC9380_00496</name>
</gene>
<name>A0A378NGZ3_MANHA</name>
<dbReference type="EMBL" id="UGPL01000006">
    <property type="protein sequence ID" value="STY65238.1"/>
    <property type="molecule type" value="Genomic_DNA"/>
</dbReference>
<evidence type="ECO:0000313" key="2">
    <source>
        <dbReference type="Proteomes" id="UP000254031"/>
    </source>
</evidence>
<accession>A0A378NGZ3</accession>
<dbReference type="RefSeq" id="WP_006252679.1">
    <property type="nucleotide sequence ID" value="NZ_CP017484.1"/>
</dbReference>
<dbReference type="Proteomes" id="UP000254031">
    <property type="component" value="Unassembled WGS sequence"/>
</dbReference>
<sequence length="376" mass="40385">MTKSIQKGHISGRRFATQMAAQKPVIAMDSENVKEFAALAKIGIGFSQDYLNKAPQAWAMDDVQGGVFTGSTGAPIQFLQAWLPGFVHAATAPRKIDELIGMTTVGEWHDEEVVQGVLEATGNAVPYGDLTPIPLANWNVEFARRTVIRFEQGIAVGKLESARAGAMRLDSAAAKRVAATNALHIERNKVGFYGYNDGNSRTYGFLNDPALLPYNTVATGKAGGTKWATKTFLEITNDITIAFSQLAAQSNGIIEPKTTPTVLALPTGADVYLGVVSDMGVSVASWLKDTYPNCRVATAPQLVKANGGVDVLYLYAEEVYGDSSDDDNRVWVQAVPAQFMALGAYPEGKIVKEDYTNATAGVMCKRPYAVYRASGI</sequence>
<protein>
    <submittedName>
        <fullName evidence="1">Uncharacterized protein conserved in bacteria</fullName>
    </submittedName>
</protein>